<feature type="domain" description="PatG C-terminal" evidence="2">
    <location>
        <begin position="140"/>
        <end position="255"/>
    </location>
</feature>
<sequence>MEVAQEIQRLDNPLANTVVLRKAEPRLLAVSNRLADGHFYLMRQLCWVLTINAVETYILQPRDSAGFEMIADAVQNSVASPNQYLDVVVGVRGPMAPPQMCRGLRLPIVMFDQIISFNREQNIDLLVFLGQGRVPPLVGVTRAHIEEALNRTTQVARNTGASDRHRALNYLAVNNYPEFYLNAADECHGTPPGLPQRDAFLSGVEVRRSRQSGARRIVDVIFAFTDNNTSVVRKFFVRVDVTERFPFLVTPWSPYYDHS</sequence>
<gene>
    <name evidence="3" type="ORF">A3F84_25410</name>
</gene>
<feature type="domain" description="PatG" evidence="1">
    <location>
        <begin position="36"/>
        <end position="76"/>
    </location>
</feature>
<proteinExistence type="predicted"/>
<protein>
    <submittedName>
        <fullName evidence="3">Uncharacterized protein</fullName>
    </submittedName>
</protein>
<evidence type="ECO:0000259" key="1">
    <source>
        <dbReference type="Pfam" id="PF18047"/>
    </source>
</evidence>
<dbReference type="InterPro" id="IPR040483">
    <property type="entry name" value="PatG_dom"/>
</dbReference>
<dbReference type="EMBL" id="MFKF01000140">
    <property type="protein sequence ID" value="OGG52539.1"/>
    <property type="molecule type" value="Genomic_DNA"/>
</dbReference>
<accession>A0A1F6CTP1</accession>
<evidence type="ECO:0000313" key="3">
    <source>
        <dbReference type="EMBL" id="OGG52539.1"/>
    </source>
</evidence>
<evidence type="ECO:0000313" key="4">
    <source>
        <dbReference type="Proteomes" id="UP000178606"/>
    </source>
</evidence>
<dbReference type="Pfam" id="PF18065">
    <property type="entry name" value="PatG_C"/>
    <property type="match status" value="1"/>
</dbReference>
<comment type="caution">
    <text evidence="3">The sequence shown here is derived from an EMBL/GenBank/DDBJ whole genome shotgun (WGS) entry which is preliminary data.</text>
</comment>
<dbReference type="Pfam" id="PF18047">
    <property type="entry name" value="PatG_D"/>
    <property type="match status" value="1"/>
</dbReference>
<dbReference type="AlphaFoldDB" id="A0A1F6CTP1"/>
<reference evidence="3 4" key="1">
    <citation type="journal article" date="2016" name="Nat. Commun.">
        <title>Thousands of microbial genomes shed light on interconnected biogeochemical processes in an aquifer system.</title>
        <authorList>
            <person name="Anantharaman K."/>
            <person name="Brown C.T."/>
            <person name="Hug L.A."/>
            <person name="Sharon I."/>
            <person name="Castelle C.J."/>
            <person name="Probst A.J."/>
            <person name="Thomas B.C."/>
            <person name="Singh A."/>
            <person name="Wilkins M.J."/>
            <person name="Karaoz U."/>
            <person name="Brodie E.L."/>
            <person name="Williams K.H."/>
            <person name="Hubbard S.S."/>
            <person name="Banfield J.F."/>
        </authorList>
    </citation>
    <scope>NUCLEOTIDE SEQUENCE [LARGE SCALE GENOMIC DNA]</scope>
    <source>
        <strain evidence="4">RIFCSPLOWO2_12_FULL_64_10</strain>
    </source>
</reference>
<name>A0A1F6CTP1_HANXR</name>
<dbReference type="InterPro" id="IPR040636">
    <property type="entry name" value="PatG_C"/>
</dbReference>
<dbReference type="Proteomes" id="UP000178606">
    <property type="component" value="Unassembled WGS sequence"/>
</dbReference>
<organism evidence="3 4">
    <name type="scientific">Handelsmanbacteria sp. (strain RIFCSPLOWO2_12_FULL_64_10)</name>
    <dbReference type="NCBI Taxonomy" id="1817868"/>
    <lineage>
        <taxon>Bacteria</taxon>
        <taxon>Candidatus Handelsmaniibacteriota</taxon>
    </lineage>
</organism>
<evidence type="ECO:0000259" key="2">
    <source>
        <dbReference type="Pfam" id="PF18065"/>
    </source>
</evidence>